<dbReference type="SUPFAM" id="SSF143414">
    <property type="entry name" value="CcmK-like"/>
    <property type="match status" value="1"/>
</dbReference>
<dbReference type="HOGENOM" id="CLU_064903_0_2_9"/>
<dbReference type="PANTHER" id="PTHR33941:SF11">
    <property type="entry name" value="BACTERIAL MICROCOMPARTMENT SHELL PROTEIN PDUJ"/>
    <property type="match status" value="1"/>
</dbReference>
<evidence type="ECO:0000256" key="2">
    <source>
        <dbReference type="ARBA" id="ARBA00024446"/>
    </source>
</evidence>
<evidence type="ECO:0000313" key="6">
    <source>
        <dbReference type="EMBL" id="ADQ15495.1"/>
    </source>
</evidence>
<name>E4RJS5_HALHG</name>
<evidence type="ECO:0000256" key="4">
    <source>
        <dbReference type="SAM" id="MobiDB-lite"/>
    </source>
</evidence>
<feature type="region of interest" description="Disordered" evidence="4">
    <location>
        <begin position="98"/>
        <end position="126"/>
    </location>
</feature>
<evidence type="ECO:0000259" key="5">
    <source>
        <dbReference type="PROSITE" id="PS51930"/>
    </source>
</evidence>
<accession>E4RJS5</accession>
<organism evidence="6 7">
    <name type="scientific">Halanaerobium hydrogeniformans</name>
    <name type="common">Halanaerobium sp. (strain sapolanicus)</name>
    <dbReference type="NCBI Taxonomy" id="656519"/>
    <lineage>
        <taxon>Bacteria</taxon>
        <taxon>Bacillati</taxon>
        <taxon>Bacillota</taxon>
        <taxon>Clostridia</taxon>
        <taxon>Halanaerobiales</taxon>
        <taxon>Halanaerobiaceae</taxon>
        <taxon>Halanaerobium</taxon>
    </lineage>
</organism>
<feature type="domain" description="BMC" evidence="5">
    <location>
        <begin position="5"/>
        <end position="89"/>
    </location>
</feature>
<evidence type="ECO:0000256" key="3">
    <source>
        <dbReference type="PROSITE-ProRule" id="PRU01278"/>
    </source>
</evidence>
<reference evidence="6 7" key="1">
    <citation type="submission" date="2010-11" db="EMBL/GenBank/DDBJ databases">
        <title>Complete sequence of Halanaerobium sp. sapolanicus.</title>
        <authorList>
            <consortium name="US DOE Joint Genome Institute"/>
            <person name="Lucas S."/>
            <person name="Copeland A."/>
            <person name="Lapidus A."/>
            <person name="Cheng J.-F."/>
            <person name="Bruce D."/>
            <person name="Goodwin L."/>
            <person name="Pitluck S."/>
            <person name="Davenport K."/>
            <person name="Detter J.C."/>
            <person name="Han C."/>
            <person name="Tapia R."/>
            <person name="Land M."/>
            <person name="Hauser L."/>
            <person name="Jeffries C."/>
            <person name="Kyrpides N."/>
            <person name="Ivanova N."/>
            <person name="Mikhailova N."/>
            <person name="Begemann M.B."/>
            <person name="Mormile M.R."/>
            <person name="Wall J.D."/>
            <person name="Elias D.A."/>
            <person name="Woyke T."/>
        </authorList>
    </citation>
    <scope>NUCLEOTIDE SEQUENCE [LARGE SCALE GENOMIC DNA]</scope>
    <source>
        <strain evidence="7">sapolanicus</strain>
    </source>
</reference>
<dbReference type="AlphaFoldDB" id="E4RJS5"/>
<dbReference type="InterPro" id="IPR044872">
    <property type="entry name" value="CcmK/CsoS1_BMC"/>
</dbReference>
<dbReference type="eggNOG" id="COG4577">
    <property type="taxonomic scope" value="Bacteria"/>
</dbReference>
<dbReference type="KEGG" id="has:Halsa_2078"/>
<comment type="subcellular location">
    <subcellularLocation>
        <location evidence="1">Bacterial microcompartment</location>
    </subcellularLocation>
</comment>
<dbReference type="PANTHER" id="PTHR33941">
    <property type="entry name" value="PROPANEDIOL UTILIZATION PROTEIN PDUA"/>
    <property type="match status" value="1"/>
</dbReference>
<dbReference type="CDD" id="cd07045">
    <property type="entry name" value="BMC_CcmK_like"/>
    <property type="match status" value="1"/>
</dbReference>
<keyword evidence="7" id="KW-1185">Reference proteome</keyword>
<dbReference type="InterPro" id="IPR050575">
    <property type="entry name" value="BMC_shell"/>
</dbReference>
<dbReference type="PROSITE" id="PS51930">
    <property type="entry name" value="BMC_2"/>
    <property type="match status" value="1"/>
</dbReference>
<dbReference type="RefSeq" id="WP_013406563.1">
    <property type="nucleotide sequence ID" value="NC_014654.1"/>
</dbReference>
<dbReference type="STRING" id="656519.Halsa_2078"/>
<feature type="compositionally biased region" description="Acidic residues" evidence="4">
    <location>
        <begin position="114"/>
        <end position="123"/>
    </location>
</feature>
<feature type="compositionally biased region" description="Basic and acidic residues" evidence="4">
    <location>
        <begin position="98"/>
        <end position="113"/>
    </location>
</feature>
<dbReference type="OrthoDB" id="9812608at2"/>
<keyword evidence="2" id="KW-1283">Bacterial microcompartment</keyword>
<dbReference type="Proteomes" id="UP000007434">
    <property type="component" value="Chromosome"/>
</dbReference>
<dbReference type="Gene3D" id="3.30.70.1710">
    <property type="match status" value="1"/>
</dbReference>
<comment type="similarity">
    <text evidence="3">Belongs to the bacterial microcompartments protein family.</text>
</comment>
<sequence>MKKNALGIIDTKGYVGAVVGADVCTKAANVKLTSCEKTTGGLVTVEIRGDVGAVTASINAASSAIPKVGNLVATHVIPRPSDQLERILGGIKEDLKKHKETGQTIKRDLKEPESETSEPDQNEQELREKLWDMKVVELRSLARDTENIAMTNNEIKFARKAELVDALAEANPDLSDE</sequence>
<dbReference type="EMBL" id="CP002304">
    <property type="protein sequence ID" value="ADQ15495.1"/>
    <property type="molecule type" value="Genomic_DNA"/>
</dbReference>
<evidence type="ECO:0000256" key="1">
    <source>
        <dbReference type="ARBA" id="ARBA00024322"/>
    </source>
</evidence>
<dbReference type="InterPro" id="IPR000249">
    <property type="entry name" value="BMC_dom"/>
</dbReference>
<reference evidence="6 7" key="2">
    <citation type="journal article" date="2011" name="J. Bacteriol.">
        <title>Complete Genome Sequence of the Haloalkaliphilic, Hydrogen Producing Halanaerobium hydrogenoformans.</title>
        <authorList>
            <person name="Brown S.D."/>
            <person name="Begemann M.B."/>
            <person name="Mormile M.R."/>
            <person name="Wall J.D."/>
            <person name="Han C.S."/>
            <person name="Goodwin L.A."/>
            <person name="Pitluck S."/>
            <person name="Land M.L."/>
            <person name="Hauser L.J."/>
            <person name="Elias D.A."/>
        </authorList>
    </citation>
    <scope>NUCLEOTIDE SEQUENCE [LARGE SCALE GENOMIC DNA]</scope>
    <source>
        <strain evidence="7">sapolanicus</strain>
    </source>
</reference>
<protein>
    <submittedName>
        <fullName evidence="6">Microcompartments protein</fullName>
    </submittedName>
</protein>
<dbReference type="InterPro" id="IPR037233">
    <property type="entry name" value="CcmK-like_sf"/>
</dbReference>
<dbReference type="SMART" id="SM00877">
    <property type="entry name" value="BMC"/>
    <property type="match status" value="1"/>
</dbReference>
<gene>
    <name evidence="6" type="ordered locus">Halsa_2078</name>
</gene>
<evidence type="ECO:0000313" key="7">
    <source>
        <dbReference type="Proteomes" id="UP000007434"/>
    </source>
</evidence>
<dbReference type="Pfam" id="PF00936">
    <property type="entry name" value="BMC"/>
    <property type="match status" value="1"/>
</dbReference>
<dbReference type="GO" id="GO:0031469">
    <property type="term" value="C:bacterial microcompartment"/>
    <property type="evidence" value="ECO:0007669"/>
    <property type="project" value="UniProtKB-SubCell"/>
</dbReference>
<proteinExistence type="inferred from homology"/>